<evidence type="ECO:0000313" key="3">
    <source>
        <dbReference type="EMBL" id="SMH66740.1"/>
    </source>
</evidence>
<reference evidence="3 4" key="3">
    <citation type="submission" date="2017-03" db="EMBL/GenBank/DDBJ databases">
        <authorList>
            <person name="Regsiter A."/>
            <person name="William W."/>
        </authorList>
    </citation>
    <scope>NUCLEOTIDE SEQUENCE [LARGE SCALE GENOMIC DNA]</scope>
    <source>
        <strain evidence="3">PRJEB5721</strain>
    </source>
</reference>
<reference evidence="2" key="1">
    <citation type="submission" date="2014-03" db="EMBL/GenBank/DDBJ databases">
        <authorList>
            <person name="Genoscope - CEA"/>
        </authorList>
    </citation>
    <scope>NUCLEOTIDE SEQUENCE [LARGE SCALE GENOMIC DNA]</scope>
    <source>
        <strain evidence="2">CF27</strain>
    </source>
</reference>
<dbReference type="Pfam" id="PF13708">
    <property type="entry name" value="DUF4942"/>
    <property type="match status" value="1"/>
</dbReference>
<name>A0A060UYH2_9PROT</name>
<accession>A0A060UYH2</accession>
<reference evidence="2" key="2">
    <citation type="submission" date="2014-07" db="EMBL/GenBank/DDBJ databases">
        <title>Initial genome analysis of the psychrotolerant acidophile Acidithiobacillus ferrivorans CF27: insights into iron and sulfur oxidation pathways and into biofilm formation.</title>
        <authorList>
            <person name="Talla E."/>
            <person name="Hedrich S."/>
            <person name="Mangenot S."/>
            <person name="Ji B."/>
            <person name="Johnson D.B."/>
            <person name="Barbe V."/>
            <person name="Bonnefoy V."/>
        </authorList>
    </citation>
    <scope>NUCLEOTIDE SEQUENCE [LARGE SCALE GENOMIC DNA]</scope>
    <source>
        <strain evidence="2">CF27</strain>
    </source>
</reference>
<dbReference type="AlphaFoldDB" id="A0A060UYH2"/>
<gene>
    <name evidence="3" type="ORF">AFERRI_40089</name>
    <name evidence="2" type="ORF">AFERRI_60023</name>
</gene>
<feature type="domain" description="DUF4942" evidence="1">
    <location>
        <begin position="77"/>
        <end position="258"/>
    </location>
</feature>
<dbReference type="Proteomes" id="UP000193925">
    <property type="component" value="Chromosome AFERRI"/>
</dbReference>
<dbReference type="RefSeq" id="WP_014030315.1">
    <property type="nucleotide sequence ID" value="NZ_CCCS020000056.1"/>
</dbReference>
<dbReference type="EMBL" id="LT841305">
    <property type="protein sequence ID" value="SMH66740.1"/>
    <property type="molecule type" value="Genomic_DNA"/>
</dbReference>
<organism evidence="2">
    <name type="scientific">Acidithiobacillus ferrivorans</name>
    <dbReference type="NCBI Taxonomy" id="160808"/>
    <lineage>
        <taxon>Bacteria</taxon>
        <taxon>Pseudomonadati</taxon>
        <taxon>Pseudomonadota</taxon>
        <taxon>Acidithiobacillia</taxon>
        <taxon>Acidithiobacillales</taxon>
        <taxon>Acidithiobacillaceae</taxon>
        <taxon>Acidithiobacillus</taxon>
    </lineage>
</organism>
<dbReference type="EMBL" id="CCCS020000056">
    <property type="protein sequence ID" value="CDQ11768.1"/>
    <property type="molecule type" value="Genomic_DNA"/>
</dbReference>
<evidence type="ECO:0000313" key="2">
    <source>
        <dbReference type="EMBL" id="CDQ11768.1"/>
    </source>
</evidence>
<dbReference type="InterPro" id="IPR031339">
    <property type="entry name" value="DUF4942"/>
</dbReference>
<proteinExistence type="predicted"/>
<sequence>MFNSDVILTTSISEILEKREQINAKVKQAMEILSEACSIERSVTGVGYSNLESYFSGHHYVSLSNSKRTQESLGKYIDAAFWRSLLDASGIRAVMSAKKQKDIDSQISDNETPPFEAEAIASTFADLYEKRASMMEDGVVDVFRSLSWDYKTNNPVAMGRKIIINSVLDSYGTANTWRCDMLDDLIRILSVYDGKAIPEHRHGMYSLVSDAIQNGSYTFDCAYFSAKLFKKGSCHITFNEKSIRLLDLCNRAIARRFPASIPHHRRAAA</sequence>
<evidence type="ECO:0000259" key="1">
    <source>
        <dbReference type="Pfam" id="PF13708"/>
    </source>
</evidence>
<protein>
    <recommendedName>
        <fullName evidence="1">DUF4942 domain-containing protein</fullName>
    </recommendedName>
</protein>
<evidence type="ECO:0000313" key="4">
    <source>
        <dbReference type="Proteomes" id="UP000193925"/>
    </source>
</evidence>
<keyword evidence="4" id="KW-1185">Reference proteome</keyword>